<dbReference type="Gene3D" id="3.60.110.10">
    <property type="entry name" value="Carbon-nitrogen hydrolase"/>
    <property type="match status" value="1"/>
</dbReference>
<dbReference type="InterPro" id="IPR050345">
    <property type="entry name" value="Aliph_Amidase/BUP"/>
</dbReference>
<dbReference type="SUPFAM" id="SSF51182">
    <property type="entry name" value="RmlC-like cupins"/>
    <property type="match status" value="1"/>
</dbReference>
<evidence type="ECO:0000259" key="2">
    <source>
        <dbReference type="PROSITE" id="PS50263"/>
    </source>
</evidence>
<dbReference type="GeneID" id="87922793"/>
<evidence type="ECO:0000313" key="3">
    <source>
        <dbReference type="EMBL" id="KAK4066249.1"/>
    </source>
</evidence>
<dbReference type="PANTHER" id="PTHR43674">
    <property type="entry name" value="NITRILASE C965.09-RELATED"/>
    <property type="match status" value="1"/>
</dbReference>
<dbReference type="Pfam" id="PF00795">
    <property type="entry name" value="CN_hydrolase"/>
    <property type="match status" value="1"/>
</dbReference>
<feature type="domain" description="CN hydrolase" evidence="2">
    <location>
        <begin position="176"/>
        <end position="443"/>
    </location>
</feature>
<evidence type="ECO:0000313" key="4">
    <source>
        <dbReference type="Proteomes" id="UP001273209"/>
    </source>
</evidence>
<dbReference type="InterPro" id="IPR003010">
    <property type="entry name" value="C-N_Hydrolase"/>
</dbReference>
<dbReference type="Pfam" id="PF12973">
    <property type="entry name" value="Cupin_7"/>
    <property type="match status" value="1"/>
</dbReference>
<sequence length="466" mass="52721">MSSTTKPDQNALAYRGQPLPNVLEDQVVPDVLSLNCDERLWVPQSDQVWFRPLLFSVSQGFFVNILRVRKSGILSRHRHAGPVHATVLKGRWHYLEHPWWAEEGSYAFEPPGDIHTLEVPDDVEEMVTMFHVTGAYIYVDVDGNPVGVEDVFSKIQKAKEHYDKKVDQFENMPENIKVAVVQLHSKPLDVDANFTKSCRFIRQAAEQGAQLVVLPEYHLNGYLPEEPIYIEQAARCQEYLDRYCALARELSICLVPGTLVERHPATDQTALIGSKRISGVDGDYHLFNTSYFISHEGEILGSYRKKNLWHTERLHQSRGEKKHSAISTPLGKVGILICWDLAFPEAFRELVRDGADIIIVPTCWTLDESCSYGLKLNPDYESLVLNTMITSRCFENSCAVVFANAGGPPDTFVGLSQVAIPFIGPVNRMSDSSEGVFTADIDMEVLKQSELNYKVREDMTGEDWHY</sequence>
<dbReference type="EMBL" id="JAWRVG010000038">
    <property type="protein sequence ID" value="KAK4066249.1"/>
    <property type="molecule type" value="Genomic_DNA"/>
</dbReference>
<dbReference type="GO" id="GO:0016811">
    <property type="term" value="F:hydrolase activity, acting on carbon-nitrogen (but not peptide) bonds, in linear amides"/>
    <property type="evidence" value="ECO:0007669"/>
    <property type="project" value="TreeGrafter"/>
</dbReference>
<organism evidence="3 4">
    <name type="scientific">Trichoderma aggressivum f. europaeum</name>
    <dbReference type="NCBI Taxonomy" id="173218"/>
    <lineage>
        <taxon>Eukaryota</taxon>
        <taxon>Fungi</taxon>
        <taxon>Dikarya</taxon>
        <taxon>Ascomycota</taxon>
        <taxon>Pezizomycotina</taxon>
        <taxon>Sordariomycetes</taxon>
        <taxon>Hypocreomycetidae</taxon>
        <taxon>Hypocreales</taxon>
        <taxon>Hypocreaceae</taxon>
        <taxon>Trichoderma</taxon>
    </lineage>
</organism>
<proteinExistence type="predicted"/>
<protein>
    <recommendedName>
        <fullName evidence="2">CN hydrolase domain-containing protein</fullName>
    </recommendedName>
</protein>
<dbReference type="InterPro" id="IPR011051">
    <property type="entry name" value="RmlC_Cupin_sf"/>
</dbReference>
<gene>
    <name evidence="3" type="ORF">Triagg1_8081</name>
</gene>
<name>A0AAE1J4I5_9HYPO</name>
<dbReference type="AlphaFoldDB" id="A0AAE1J4I5"/>
<dbReference type="CDD" id="cd20302">
    <property type="entry name" value="cupin_DAD"/>
    <property type="match status" value="1"/>
</dbReference>
<dbReference type="InterPro" id="IPR036526">
    <property type="entry name" value="C-N_Hydrolase_sf"/>
</dbReference>
<reference evidence="3" key="1">
    <citation type="submission" date="2023-11" db="EMBL/GenBank/DDBJ databases">
        <title>The genome sequences of three competitors of mushroom-forming fungi.</title>
        <authorList>
            <person name="Beijen E."/>
            <person name="Ohm R.A."/>
        </authorList>
    </citation>
    <scope>NUCLEOTIDE SEQUENCE</scope>
    <source>
        <strain evidence="3">CBS 100526</strain>
    </source>
</reference>
<dbReference type="InterPro" id="IPR025979">
    <property type="entry name" value="ChrR-like_cupin_dom"/>
</dbReference>
<dbReference type="PROSITE" id="PS50263">
    <property type="entry name" value="CN_HYDROLASE"/>
    <property type="match status" value="1"/>
</dbReference>
<keyword evidence="4" id="KW-1185">Reference proteome</keyword>
<dbReference type="SUPFAM" id="SSF56317">
    <property type="entry name" value="Carbon-nitrogen hydrolase"/>
    <property type="match status" value="1"/>
</dbReference>
<dbReference type="CDD" id="cd07197">
    <property type="entry name" value="nitrilase"/>
    <property type="match status" value="1"/>
</dbReference>
<dbReference type="PANTHER" id="PTHR43674:SF16">
    <property type="entry name" value="CARBON-NITROGEN FAMILY, PUTATIVE (AFU_ORTHOLOGUE AFUA_5G02350)-RELATED"/>
    <property type="match status" value="1"/>
</dbReference>
<dbReference type="RefSeq" id="XP_062752926.1">
    <property type="nucleotide sequence ID" value="XM_062902888.1"/>
</dbReference>
<dbReference type="Gene3D" id="2.60.120.10">
    <property type="entry name" value="Jelly Rolls"/>
    <property type="match status" value="1"/>
</dbReference>
<keyword evidence="1" id="KW-0378">Hydrolase</keyword>
<comment type="caution">
    <text evidence="3">The sequence shown here is derived from an EMBL/GenBank/DDBJ whole genome shotgun (WGS) entry which is preliminary data.</text>
</comment>
<dbReference type="Proteomes" id="UP001273209">
    <property type="component" value="Unassembled WGS sequence"/>
</dbReference>
<evidence type="ECO:0000256" key="1">
    <source>
        <dbReference type="ARBA" id="ARBA00022801"/>
    </source>
</evidence>
<accession>A0AAE1J4I5</accession>
<dbReference type="InterPro" id="IPR014710">
    <property type="entry name" value="RmlC-like_jellyroll"/>
</dbReference>